<sequence length="95" mass="10550">MKTVVKRCLLAAGTLSALVAFAAPANALIFDNDACLDLSQIEDCRSDNWCYGFRELPDLNQYGCHKYEDYPLRPASFHSRTHVTLVNGTPVISTQ</sequence>
<evidence type="ECO:0000313" key="2">
    <source>
        <dbReference type="EMBL" id="MBA8932109.1"/>
    </source>
</evidence>
<feature type="signal peptide" evidence="1">
    <location>
        <begin position="1"/>
        <end position="22"/>
    </location>
</feature>
<organism evidence="2 3">
    <name type="scientific">Kutzneria viridogrisea</name>
    <dbReference type="NCBI Taxonomy" id="47990"/>
    <lineage>
        <taxon>Bacteria</taxon>
        <taxon>Bacillati</taxon>
        <taxon>Actinomycetota</taxon>
        <taxon>Actinomycetes</taxon>
        <taxon>Pseudonocardiales</taxon>
        <taxon>Pseudonocardiaceae</taxon>
        <taxon>Kutzneria</taxon>
    </lineage>
</organism>
<evidence type="ECO:0000256" key="1">
    <source>
        <dbReference type="SAM" id="SignalP"/>
    </source>
</evidence>
<gene>
    <name evidence="2" type="ORF">BC739_009368</name>
</gene>
<reference evidence="2 3" key="1">
    <citation type="submission" date="2020-08" db="EMBL/GenBank/DDBJ databases">
        <title>Genomic Encyclopedia of Archaeal and Bacterial Type Strains, Phase II (KMG-II): from individual species to whole genera.</title>
        <authorList>
            <person name="Goeker M."/>
        </authorList>
    </citation>
    <scope>NUCLEOTIDE SEQUENCE [LARGE SCALE GENOMIC DNA]</scope>
    <source>
        <strain evidence="2 3">DSM 43850</strain>
    </source>
</reference>
<comment type="caution">
    <text evidence="2">The sequence shown here is derived from an EMBL/GenBank/DDBJ whole genome shotgun (WGS) entry which is preliminary data.</text>
</comment>
<dbReference type="Proteomes" id="UP000517916">
    <property type="component" value="Unassembled WGS sequence"/>
</dbReference>
<protein>
    <submittedName>
        <fullName evidence="2">Uncharacterized protein</fullName>
    </submittedName>
</protein>
<proteinExistence type="predicted"/>
<feature type="chain" id="PRO_5045674678" evidence="1">
    <location>
        <begin position="23"/>
        <end position="95"/>
    </location>
</feature>
<name>A0ABR6BZX3_9PSEU</name>
<dbReference type="RefSeq" id="WP_182840637.1">
    <property type="nucleotide sequence ID" value="NZ_BAAABQ010000083.1"/>
</dbReference>
<accession>A0ABR6BZX3</accession>
<keyword evidence="3" id="KW-1185">Reference proteome</keyword>
<keyword evidence="1" id="KW-0732">Signal</keyword>
<evidence type="ECO:0000313" key="3">
    <source>
        <dbReference type="Proteomes" id="UP000517916"/>
    </source>
</evidence>
<dbReference type="EMBL" id="JACJID010000011">
    <property type="protein sequence ID" value="MBA8932109.1"/>
    <property type="molecule type" value="Genomic_DNA"/>
</dbReference>